<keyword evidence="2" id="KW-1185">Reference proteome</keyword>
<evidence type="ECO:0000313" key="1">
    <source>
        <dbReference type="EMBL" id="KYM86699.1"/>
    </source>
</evidence>
<accession>A0A195BLU5</accession>
<dbReference type="Gene3D" id="3.30.750.24">
    <property type="entry name" value="STAS domain"/>
    <property type="match status" value="1"/>
</dbReference>
<organism evidence="1 2">
    <name type="scientific">Atta colombica</name>
    <dbReference type="NCBI Taxonomy" id="520822"/>
    <lineage>
        <taxon>Eukaryota</taxon>
        <taxon>Metazoa</taxon>
        <taxon>Ecdysozoa</taxon>
        <taxon>Arthropoda</taxon>
        <taxon>Hexapoda</taxon>
        <taxon>Insecta</taxon>
        <taxon>Pterygota</taxon>
        <taxon>Neoptera</taxon>
        <taxon>Endopterygota</taxon>
        <taxon>Hymenoptera</taxon>
        <taxon>Apocrita</taxon>
        <taxon>Aculeata</taxon>
        <taxon>Formicoidea</taxon>
        <taxon>Formicidae</taxon>
        <taxon>Myrmicinae</taxon>
        <taxon>Atta</taxon>
    </lineage>
</organism>
<dbReference type="EMBL" id="KQ976439">
    <property type="protein sequence ID" value="KYM86699.1"/>
    <property type="molecule type" value="Genomic_DNA"/>
</dbReference>
<dbReference type="STRING" id="520822.A0A195BLU5"/>
<dbReference type="AlphaFoldDB" id="A0A195BLU5"/>
<reference evidence="1 2" key="1">
    <citation type="submission" date="2015-09" db="EMBL/GenBank/DDBJ databases">
        <title>Atta colombica WGS genome.</title>
        <authorList>
            <person name="Nygaard S."/>
            <person name="Hu H."/>
            <person name="Boomsma J."/>
            <person name="Zhang G."/>
        </authorList>
    </citation>
    <scope>NUCLEOTIDE SEQUENCE [LARGE SCALE GENOMIC DNA]</scope>
    <source>
        <strain evidence="1">Treedump-2</strain>
        <tissue evidence="1">Whole body</tissue>
    </source>
</reference>
<protein>
    <recommendedName>
        <fullName evidence="3">STAS domain-containing protein</fullName>
    </recommendedName>
</protein>
<evidence type="ECO:0008006" key="3">
    <source>
        <dbReference type="Google" id="ProtNLM"/>
    </source>
</evidence>
<dbReference type="InterPro" id="IPR036513">
    <property type="entry name" value="STAS_dom_sf"/>
</dbReference>
<dbReference type="SUPFAM" id="SSF52091">
    <property type="entry name" value="SpoIIaa-like"/>
    <property type="match status" value="1"/>
</dbReference>
<evidence type="ECO:0000313" key="2">
    <source>
        <dbReference type="Proteomes" id="UP000078540"/>
    </source>
</evidence>
<dbReference type="Proteomes" id="UP000078540">
    <property type="component" value="Unassembled WGS sequence"/>
</dbReference>
<gene>
    <name evidence="1" type="ORF">ALC53_03849</name>
</gene>
<name>A0A195BLU5_9HYME</name>
<sequence>MRLTRVASMVHAAQKELASASATHTQDAFAIEGETVIVIVSEETIAFPVAECLHANVMKVSRENSCNMIILDCKNLKRLDITIAENIKLLGKDLSVRGQTIVCSNCCENVNAVLKVVAPELLNVKEDRSNHEGRIAYLTCSSI</sequence>
<proteinExistence type="predicted"/>